<comment type="caution">
    <text evidence="4">The sequence shown here is derived from an EMBL/GenBank/DDBJ whole genome shotgun (WGS) entry which is preliminary data.</text>
</comment>
<sequence length="194" mass="22417">MYNELKSFQEKHMNKSVKKIMDSYLYLVDLHNSLEISVSDITNVAGVSRATFYNHFNSVGDVISCIEESVDAKILECINNHPNGVTKGIGIIDVISNEILPLIYENREILKILYTSPLQPYWIDYLKANYSKWVSSFKSEYDCRTVPSYYAENLTYLFFFSIIELWVSKPVPETPAEFMKIFHSLFSVPISQLL</sequence>
<reference evidence="4 5" key="1">
    <citation type="journal article" date="2015" name="BMC Microbiol.">
        <title>Lactobacillus ruminis strains cluster according to their mammalian gut source.</title>
        <authorList>
            <person name="O' Donnell M.M."/>
            <person name="Harris H.M."/>
            <person name="Lynch D.B."/>
            <person name="Ross R.P."/>
            <person name="O'Toole P.W."/>
        </authorList>
    </citation>
    <scope>NUCLEOTIDE SEQUENCE [LARGE SCALE GENOMIC DNA]</scope>
    <source>
        <strain evidence="4 5">ATCC 27780</strain>
    </source>
</reference>
<dbReference type="Proteomes" id="UP000035618">
    <property type="component" value="Unassembled WGS sequence"/>
</dbReference>
<dbReference type="InterPro" id="IPR050624">
    <property type="entry name" value="HTH-type_Tx_Regulator"/>
</dbReference>
<dbReference type="PANTHER" id="PTHR43479">
    <property type="entry name" value="ACREF/ENVCD OPERON REPRESSOR-RELATED"/>
    <property type="match status" value="1"/>
</dbReference>
<dbReference type="EMBL" id="JHAJ01000033">
    <property type="protein sequence ID" value="KLA46789.1"/>
    <property type="molecule type" value="Genomic_DNA"/>
</dbReference>
<dbReference type="Gene3D" id="1.10.357.10">
    <property type="entry name" value="Tetracycline Repressor, domain 2"/>
    <property type="match status" value="1"/>
</dbReference>
<dbReference type="AlphaFoldDB" id="A0A837ITC1"/>
<gene>
    <name evidence="4" type="ORF">LRB_648</name>
</gene>
<feature type="DNA-binding region" description="H-T-H motif" evidence="2">
    <location>
        <begin position="37"/>
        <end position="56"/>
    </location>
</feature>
<accession>A0A837ITC1</accession>
<proteinExistence type="predicted"/>
<evidence type="ECO:0000313" key="5">
    <source>
        <dbReference type="Proteomes" id="UP000035618"/>
    </source>
</evidence>
<name>A0A837ITC1_9LACO</name>
<organism evidence="4 5">
    <name type="scientific">Ligilactobacillus ruminis</name>
    <dbReference type="NCBI Taxonomy" id="1623"/>
    <lineage>
        <taxon>Bacteria</taxon>
        <taxon>Bacillati</taxon>
        <taxon>Bacillota</taxon>
        <taxon>Bacilli</taxon>
        <taxon>Lactobacillales</taxon>
        <taxon>Lactobacillaceae</taxon>
        <taxon>Ligilactobacillus</taxon>
    </lineage>
</organism>
<evidence type="ECO:0000256" key="2">
    <source>
        <dbReference type="PROSITE-ProRule" id="PRU00335"/>
    </source>
</evidence>
<dbReference type="PANTHER" id="PTHR43479:SF11">
    <property type="entry name" value="ACREF_ENVCD OPERON REPRESSOR-RELATED"/>
    <property type="match status" value="1"/>
</dbReference>
<protein>
    <submittedName>
        <fullName evidence="4">TetR family transcriptional regulator</fullName>
    </submittedName>
</protein>
<dbReference type="InterPro" id="IPR001647">
    <property type="entry name" value="HTH_TetR"/>
</dbReference>
<dbReference type="InterPro" id="IPR009057">
    <property type="entry name" value="Homeodomain-like_sf"/>
</dbReference>
<evidence type="ECO:0000259" key="3">
    <source>
        <dbReference type="PROSITE" id="PS50977"/>
    </source>
</evidence>
<feature type="domain" description="HTH tetR-type" evidence="3">
    <location>
        <begin position="14"/>
        <end position="74"/>
    </location>
</feature>
<dbReference type="GO" id="GO:0003677">
    <property type="term" value="F:DNA binding"/>
    <property type="evidence" value="ECO:0007669"/>
    <property type="project" value="UniProtKB-UniRule"/>
</dbReference>
<keyword evidence="1 2" id="KW-0238">DNA-binding</keyword>
<evidence type="ECO:0000313" key="4">
    <source>
        <dbReference type="EMBL" id="KLA46789.1"/>
    </source>
</evidence>
<dbReference type="SUPFAM" id="SSF46689">
    <property type="entry name" value="Homeodomain-like"/>
    <property type="match status" value="1"/>
</dbReference>
<evidence type="ECO:0000256" key="1">
    <source>
        <dbReference type="ARBA" id="ARBA00023125"/>
    </source>
</evidence>
<dbReference type="PROSITE" id="PS50977">
    <property type="entry name" value="HTH_TETR_2"/>
    <property type="match status" value="1"/>
</dbReference>